<dbReference type="GO" id="GO:0004386">
    <property type="term" value="F:helicase activity"/>
    <property type="evidence" value="ECO:0007669"/>
    <property type="project" value="UniProtKB-KW"/>
</dbReference>
<dbReference type="InterPro" id="IPR001650">
    <property type="entry name" value="Helicase_C-like"/>
</dbReference>
<keyword evidence="4" id="KW-1185">Reference proteome</keyword>
<proteinExistence type="predicted"/>
<keyword evidence="3" id="KW-0067">ATP-binding</keyword>
<accession>A0A542ECM5</accession>
<dbReference type="InterPro" id="IPR027417">
    <property type="entry name" value="P-loop_NTPase"/>
</dbReference>
<evidence type="ECO:0000313" key="4">
    <source>
        <dbReference type="Proteomes" id="UP000320806"/>
    </source>
</evidence>
<dbReference type="EMBL" id="VFMO01000001">
    <property type="protein sequence ID" value="TQJ13077.1"/>
    <property type="molecule type" value="Genomic_DNA"/>
</dbReference>
<keyword evidence="3" id="KW-0547">Nucleotide-binding</keyword>
<organism evidence="3 4">
    <name type="scientific">Yimella lutea</name>
    <dbReference type="NCBI Taxonomy" id="587872"/>
    <lineage>
        <taxon>Bacteria</taxon>
        <taxon>Bacillati</taxon>
        <taxon>Actinomycetota</taxon>
        <taxon>Actinomycetes</taxon>
        <taxon>Micrococcales</taxon>
        <taxon>Dermacoccaceae</taxon>
        <taxon>Yimella</taxon>
    </lineage>
</organism>
<dbReference type="Pfam" id="PF00271">
    <property type="entry name" value="Helicase_C"/>
    <property type="match status" value="1"/>
</dbReference>
<dbReference type="RefSeq" id="WP_141927317.1">
    <property type="nucleotide sequence ID" value="NZ_BAABCI010000040.1"/>
</dbReference>
<protein>
    <submittedName>
        <fullName evidence="3">Helicase-like protein</fullName>
    </submittedName>
</protein>
<dbReference type="Gene3D" id="3.40.50.300">
    <property type="entry name" value="P-loop containing nucleotide triphosphate hydrolases"/>
    <property type="match status" value="2"/>
</dbReference>
<feature type="region of interest" description="Disordered" evidence="1">
    <location>
        <begin position="50"/>
        <end position="78"/>
    </location>
</feature>
<dbReference type="SUPFAM" id="SSF52540">
    <property type="entry name" value="P-loop containing nucleoside triphosphate hydrolases"/>
    <property type="match status" value="1"/>
</dbReference>
<evidence type="ECO:0000313" key="3">
    <source>
        <dbReference type="EMBL" id="TQJ13077.1"/>
    </source>
</evidence>
<dbReference type="Proteomes" id="UP000320806">
    <property type="component" value="Unassembled WGS sequence"/>
</dbReference>
<dbReference type="OrthoDB" id="713315at2"/>
<feature type="domain" description="Helicase C-terminal" evidence="2">
    <location>
        <begin position="807"/>
        <end position="862"/>
    </location>
</feature>
<comment type="caution">
    <text evidence="3">The sequence shown here is derived from an EMBL/GenBank/DDBJ whole genome shotgun (WGS) entry which is preliminary data.</text>
</comment>
<keyword evidence="3" id="KW-0347">Helicase</keyword>
<evidence type="ECO:0000259" key="2">
    <source>
        <dbReference type="Pfam" id="PF00271"/>
    </source>
</evidence>
<dbReference type="AlphaFoldDB" id="A0A542ECM5"/>
<evidence type="ECO:0000256" key="1">
    <source>
        <dbReference type="SAM" id="MobiDB-lite"/>
    </source>
</evidence>
<dbReference type="CDD" id="cd18785">
    <property type="entry name" value="SF2_C"/>
    <property type="match status" value="1"/>
</dbReference>
<name>A0A542ECM5_9MICO</name>
<reference evidence="3 4" key="1">
    <citation type="submission" date="2019-06" db="EMBL/GenBank/DDBJ databases">
        <title>Sequencing the genomes of 1000 actinobacteria strains.</title>
        <authorList>
            <person name="Klenk H.-P."/>
        </authorList>
    </citation>
    <scope>NUCLEOTIDE SEQUENCE [LARGE SCALE GENOMIC DNA]</scope>
    <source>
        <strain evidence="3 4">DSM 19828</strain>
    </source>
</reference>
<sequence>MPSLQDAYRTRDFVVRRLEEDLLGGEFDQELSEKPMSRFVVGVLYPDTSFSSVATPDTPEADQVDTSNDGNAGASVTEGLDDPVVSLARVRYPRTMGLTFAGDPTQGRTVTLTVTAARYRQIASEPDERWVREEVAPDPIEIDLTVPANRDVELVPGLDLRIVVRQADDEVVAVTVALVNSAVAEPGDKDGACWFRPCITVSAPEGVLCARRETVVAGLDDDEVKAQHLLFSDVKSYAIGHGCAVEWDDAQATSISTTFLPRHELLLSDPGGLDSVDLRMTHLADSTTFGELESLVEDYRRWIDGLSDDDLSADDSNALDRHKTEAGAAADRMLRGINLLRTNDDVRQAFRLMNLAMAQQRSRQEFHRNGGIGDPSQADVEKAGWRPFQIAFILVNLEGLAVADSAERELADLLWFPTGGGKTEAYLGLVAISIMLRRIRDPKAAGVSVLMRYTLRLLTLQQYQRATGLICALEDLRLRELPTTKPISIGLWVGQASTPNKLEDANRALRRANRHNPADDVEDAADPVQLRQCPWCGTELTHKQYKVAYGRMTVSCRNTGCRFHNELPVWIVDEDVYRERPSLLIGTVDKFAMMPWKRDVGNLFGTEGSTTGSHADPPPDLIVQDELHLISGPLGTVVGLYETAVDAACSRPHRPKVVASTATIRRATDQVRAVFAREARQFPPPGRTYRHSYFAVEAPKEVKGSREYVGVMGAGTSHTTVMVRVYASLLQSAAAVGADDETADLYWTLLGYFNSLRVLGGAFIQVIDDVPMEMQVIANRRGEDRRELADPREMTSRKKSSEIPEELKILEKQRGEVDAADTVLATNMISVGVDVDRLGLMAVMGQPQTTAEYIQATSRVGRRMPGLVVTMFNAARSRDLSHYENFAGYHRMLYRHVEATGATPFAPRARDRALHGVLVSMARLTIKAAAPDQAAGKIEDWKQELEHCVDEIVRRVDVVRSGSSYSPDDESPDKVRDELDELIGNWMNDAYKIDHYPGWFDKRVGALIQEASRAVSADDDVSPNFPVTETPWPTLTSMRDVDAESTLFFVRTRGRSSRER</sequence>
<keyword evidence="3" id="KW-0378">Hydrolase</keyword>
<gene>
    <name evidence="3" type="ORF">FB459_0472</name>
</gene>